<evidence type="ECO:0000256" key="1">
    <source>
        <dbReference type="ARBA" id="ARBA00022737"/>
    </source>
</evidence>
<dbReference type="PANTHER" id="PTHR45586">
    <property type="entry name" value="TPR REPEAT-CONTAINING PROTEIN PA4667"/>
    <property type="match status" value="1"/>
</dbReference>
<dbReference type="AlphaFoldDB" id="A0A0E3UMH3"/>
<keyword evidence="5" id="KW-0732">Signal</keyword>
<evidence type="ECO:0000313" key="7">
    <source>
        <dbReference type="Proteomes" id="UP000033067"/>
    </source>
</evidence>
<reference evidence="6 7" key="1">
    <citation type="journal article" date="2015" name="Genome Announc.">
        <title>Complete Genome Sequence of Pseudoxanthomonas suwonensis Strain J1, a Cellulose-Degrading Bacterium Isolated from Leaf- and Wood-Enriched Soil.</title>
        <authorList>
            <person name="Hou L."/>
            <person name="Jiang J."/>
            <person name="Xu Z."/>
            <person name="Zhou Y."/>
            <person name="Leung F.C."/>
        </authorList>
    </citation>
    <scope>NUCLEOTIDE SEQUENCE [LARGE SCALE GENOMIC DNA]</scope>
    <source>
        <strain evidence="6 7">J1</strain>
    </source>
</reference>
<feature type="signal peptide" evidence="5">
    <location>
        <begin position="1"/>
        <end position="39"/>
    </location>
</feature>
<dbReference type="KEGG" id="psuw:WQ53_03885"/>
<dbReference type="OrthoDB" id="9766710at2"/>
<dbReference type="InterPro" id="IPR051012">
    <property type="entry name" value="CellSynth/LPSAsmb/PSIAsmb"/>
</dbReference>
<dbReference type="PATRIC" id="fig|314722.6.peg.807"/>
<dbReference type="PROSITE" id="PS50005">
    <property type="entry name" value="TPR"/>
    <property type="match status" value="1"/>
</dbReference>
<dbReference type="InterPro" id="IPR011990">
    <property type="entry name" value="TPR-like_helical_dom_sf"/>
</dbReference>
<evidence type="ECO:0000256" key="2">
    <source>
        <dbReference type="ARBA" id="ARBA00022803"/>
    </source>
</evidence>
<feature type="region of interest" description="Disordered" evidence="4">
    <location>
        <begin position="1"/>
        <end position="20"/>
    </location>
</feature>
<accession>A0A0E3UMH3</accession>
<feature type="chain" id="PRO_5002413167" evidence="5">
    <location>
        <begin position="40"/>
        <end position="586"/>
    </location>
</feature>
<dbReference type="RefSeq" id="WP_052630583.1">
    <property type="nucleotide sequence ID" value="NZ_CP011144.1"/>
</dbReference>
<dbReference type="Proteomes" id="UP000033067">
    <property type="component" value="Chromosome"/>
</dbReference>
<feature type="compositionally biased region" description="Pro residues" evidence="4">
    <location>
        <begin position="575"/>
        <end position="586"/>
    </location>
</feature>
<evidence type="ECO:0000256" key="5">
    <source>
        <dbReference type="SAM" id="SignalP"/>
    </source>
</evidence>
<dbReference type="EMBL" id="CP011144">
    <property type="protein sequence ID" value="AKC86035.1"/>
    <property type="molecule type" value="Genomic_DNA"/>
</dbReference>
<protein>
    <submittedName>
        <fullName evidence="6">Membrane protein</fullName>
    </submittedName>
</protein>
<dbReference type="SMART" id="SM00028">
    <property type="entry name" value="TPR"/>
    <property type="match status" value="5"/>
</dbReference>
<organism evidence="6 7">
    <name type="scientific">Pseudoxanthomonas suwonensis</name>
    <dbReference type="NCBI Taxonomy" id="314722"/>
    <lineage>
        <taxon>Bacteria</taxon>
        <taxon>Pseudomonadati</taxon>
        <taxon>Pseudomonadota</taxon>
        <taxon>Gammaproteobacteria</taxon>
        <taxon>Lysobacterales</taxon>
        <taxon>Lysobacteraceae</taxon>
        <taxon>Pseudoxanthomonas</taxon>
    </lineage>
</organism>
<dbReference type="Pfam" id="PF13432">
    <property type="entry name" value="TPR_16"/>
    <property type="match status" value="1"/>
</dbReference>
<sequence>MPEPELSVAASGRPRPHSRRPSRLPWLLLALSAAGPATAAPAAPPVPAAVPLEQLMAGEYAFQAGQLADAARWYLEAARAAEGDVLLAERATRIAMLANDDARAGQALKLWRQRAPDSLALQTATASLALRQGQVRQARRELLRILATPDPRAWRFALVALAGGRDPDVVARVLGDLVDRGAIPEQLQAWQEFGRLSLRLDAPKLSARIIDEMVRRFPDEPRVAVLRAGQLHQAGQTDRARAMLAVAEPRAAADPEVRGMLAAAYESLGDFAAAARVMALGLQDTQSYGIRASLLARGDDGPTLATLYDELSAADGGRPDPARRMLLGRIAEFLKRPAEAVDWYRGVPGGPQRAEARIRIAAALYEQGKVAEAYAEAHALQNDAGSDDEARRNAYLLEGELRQRAGDTGGEIEALGRGLAAYPDDSALLYARALAWERQDRIDRTEADLRKVLVAEPENVAALNALGYTLADRTHRYQEALELIDRARTAEPDNAAIVDSYGWVLYRLGRNEEALVELRRAWGMLKDPEIGAHVGEVLWVLGRREEARRYFEESRRLDPDNRSLRRALDKLQVTLPPPVPEPEPAR</sequence>
<evidence type="ECO:0000256" key="4">
    <source>
        <dbReference type="SAM" id="MobiDB-lite"/>
    </source>
</evidence>
<keyword evidence="2 3" id="KW-0802">TPR repeat</keyword>
<dbReference type="PANTHER" id="PTHR45586:SF1">
    <property type="entry name" value="LIPOPOLYSACCHARIDE ASSEMBLY PROTEIN B"/>
    <property type="match status" value="1"/>
</dbReference>
<feature type="region of interest" description="Disordered" evidence="4">
    <location>
        <begin position="567"/>
        <end position="586"/>
    </location>
</feature>
<evidence type="ECO:0000313" key="6">
    <source>
        <dbReference type="EMBL" id="AKC86035.1"/>
    </source>
</evidence>
<dbReference type="InterPro" id="IPR019734">
    <property type="entry name" value="TPR_rpt"/>
</dbReference>
<evidence type="ECO:0000256" key="3">
    <source>
        <dbReference type="PROSITE-ProRule" id="PRU00339"/>
    </source>
</evidence>
<keyword evidence="1" id="KW-0677">Repeat</keyword>
<feature type="repeat" description="TPR" evidence="3">
    <location>
        <begin position="528"/>
        <end position="561"/>
    </location>
</feature>
<dbReference type="SUPFAM" id="SSF48452">
    <property type="entry name" value="TPR-like"/>
    <property type="match status" value="2"/>
</dbReference>
<name>A0A0E3UMH3_9GAMM</name>
<dbReference type="Gene3D" id="1.25.40.10">
    <property type="entry name" value="Tetratricopeptide repeat domain"/>
    <property type="match status" value="2"/>
</dbReference>
<keyword evidence="7" id="KW-1185">Reference proteome</keyword>
<gene>
    <name evidence="6" type="ORF">WQ53_03885</name>
</gene>
<proteinExistence type="predicted"/>